<gene>
    <name evidence="1" type="ORF">ACFFLM_23505</name>
</gene>
<keyword evidence="2" id="KW-1185">Reference proteome</keyword>
<accession>A0ABV6B599</accession>
<sequence length="120" mass="13186">MRGRDAVVAHRYVENGAVVPAFEHFSRAAVTEVALGHEGQFECVAVELALSAVGHVDLLPEYGAVMLPLKSPDEVPYRTFPCLKGRSVVRGDRELEDLISPGAFDRRARQVPISCGRSRR</sequence>
<name>A0ABV6B599_9DEIO</name>
<dbReference type="Proteomes" id="UP001589733">
    <property type="component" value="Unassembled WGS sequence"/>
</dbReference>
<proteinExistence type="predicted"/>
<dbReference type="RefSeq" id="WP_380016348.1">
    <property type="nucleotide sequence ID" value="NZ_JBHLYR010000071.1"/>
</dbReference>
<protein>
    <submittedName>
        <fullName evidence="1">Uncharacterized protein</fullName>
    </submittedName>
</protein>
<evidence type="ECO:0000313" key="1">
    <source>
        <dbReference type="EMBL" id="MFB9994921.1"/>
    </source>
</evidence>
<dbReference type="EMBL" id="JBHLYR010000071">
    <property type="protein sequence ID" value="MFB9994921.1"/>
    <property type="molecule type" value="Genomic_DNA"/>
</dbReference>
<organism evidence="1 2">
    <name type="scientific">Deinococcus oregonensis</name>
    <dbReference type="NCBI Taxonomy" id="1805970"/>
    <lineage>
        <taxon>Bacteria</taxon>
        <taxon>Thermotogati</taxon>
        <taxon>Deinococcota</taxon>
        <taxon>Deinococci</taxon>
        <taxon>Deinococcales</taxon>
        <taxon>Deinococcaceae</taxon>
        <taxon>Deinococcus</taxon>
    </lineage>
</organism>
<reference evidence="1 2" key="1">
    <citation type="submission" date="2024-09" db="EMBL/GenBank/DDBJ databases">
        <authorList>
            <person name="Sun Q."/>
            <person name="Mori K."/>
        </authorList>
    </citation>
    <scope>NUCLEOTIDE SEQUENCE [LARGE SCALE GENOMIC DNA]</scope>
    <source>
        <strain evidence="1 2">JCM 13503</strain>
    </source>
</reference>
<comment type="caution">
    <text evidence="1">The sequence shown here is derived from an EMBL/GenBank/DDBJ whole genome shotgun (WGS) entry which is preliminary data.</text>
</comment>
<evidence type="ECO:0000313" key="2">
    <source>
        <dbReference type="Proteomes" id="UP001589733"/>
    </source>
</evidence>